<dbReference type="EMBL" id="BX548174">
    <property type="protein sequence ID" value="CAE20174.1"/>
    <property type="molecule type" value="Genomic_DNA"/>
</dbReference>
<dbReference type="HOGENOM" id="CLU_107447_1_0_3"/>
<dbReference type="OrthoDB" id="539781at2"/>
<dbReference type="Pfam" id="PF07176">
    <property type="entry name" value="DUF1400"/>
    <property type="match status" value="1"/>
</dbReference>
<proteinExistence type="predicted"/>
<reference evidence="2 3" key="1">
    <citation type="journal article" date="2003" name="Nature">
        <title>Genome divergence in two Prochlorococcus ecotypes reflects oceanic niche differentiation.</title>
        <authorList>
            <person name="Rocap G."/>
            <person name="Larimer F.W."/>
            <person name="Lamerdin J.E."/>
            <person name="Malfatti S."/>
            <person name="Chain P."/>
            <person name="Ahlgren N.A."/>
            <person name="Arellano A."/>
            <person name="Coleman M."/>
            <person name="Hauser L."/>
            <person name="Hess W.R."/>
            <person name="Johnson Z.I."/>
            <person name="Land M.L."/>
            <person name="Lindell D."/>
            <person name="Post A.F."/>
            <person name="Regala W."/>
            <person name="Shah M."/>
            <person name="Shaw S.L."/>
            <person name="Steglich C."/>
            <person name="Sullivan M.B."/>
            <person name="Ting C.S."/>
            <person name="Tolonen A."/>
            <person name="Webb E.A."/>
            <person name="Zinser E.R."/>
            <person name="Chisholm S.W."/>
        </authorList>
    </citation>
    <scope>NUCLEOTIDE SEQUENCE [LARGE SCALE GENOMIC DNA]</scope>
    <source>
        <strain evidence="3">CCMP1986 / NIES-2087 / MED4</strain>
    </source>
</reference>
<evidence type="ECO:0000313" key="2">
    <source>
        <dbReference type="EMBL" id="CAE20174.1"/>
    </source>
</evidence>
<dbReference type="AlphaFoldDB" id="Q7UZF3"/>
<accession>Q7UZF3</accession>
<dbReference type="InterPro" id="IPR010802">
    <property type="entry name" value="DUF1400"/>
</dbReference>
<dbReference type="eggNOG" id="COG4188">
    <property type="taxonomic scope" value="Bacteria"/>
</dbReference>
<feature type="domain" description="DUF1400" evidence="1">
    <location>
        <begin position="29"/>
        <end position="158"/>
    </location>
</feature>
<protein>
    <recommendedName>
        <fullName evidence="1">DUF1400 domain-containing protein</fullName>
    </recommendedName>
</protein>
<evidence type="ECO:0000313" key="3">
    <source>
        <dbReference type="Proteomes" id="UP000001026"/>
    </source>
</evidence>
<gene>
    <name evidence="2" type="ordered locus">PMM1715</name>
</gene>
<name>Q7UZF3_PROMP</name>
<organism evidence="2 3">
    <name type="scientific">Prochlorococcus marinus subsp. pastoris (strain CCMP1986 / NIES-2087 / MED4)</name>
    <dbReference type="NCBI Taxonomy" id="59919"/>
    <lineage>
        <taxon>Bacteria</taxon>
        <taxon>Bacillati</taxon>
        <taxon>Cyanobacteriota</taxon>
        <taxon>Cyanophyceae</taxon>
        <taxon>Synechococcales</taxon>
        <taxon>Prochlorococcaceae</taxon>
        <taxon>Prochlorococcus</taxon>
    </lineage>
</organism>
<dbReference type="Proteomes" id="UP000001026">
    <property type="component" value="Chromosome"/>
</dbReference>
<dbReference type="KEGG" id="pmm:PMM1715"/>
<dbReference type="STRING" id="59919.PMM1715"/>
<sequence>MKFSKSLFPRIFLILFINQIFFNVPKAQSAEKIKIIYSIFSRTVTVDSLKTFAESGNSSKSLRKILNATDSSDEKIQSILNNEFEIPITIASKLVYSEIGNVFLNRLSSILHTPNTNDERTGMLALRSSIIKGLYTGNGKINLVSFFESYPTKTVILNVNALSKVMNKVQSISELLDFFTSKPLEKIKTIK</sequence>
<dbReference type="RefSeq" id="WP_011133342.1">
    <property type="nucleotide sequence ID" value="NC_005072.1"/>
</dbReference>
<evidence type="ECO:0000259" key="1">
    <source>
        <dbReference type="Pfam" id="PF07176"/>
    </source>
</evidence>